<name>A0A0X3NXM6_SCHSO</name>
<organism evidence="5">
    <name type="scientific">Schistocephalus solidus</name>
    <name type="common">Tapeworm</name>
    <dbReference type="NCBI Taxonomy" id="70667"/>
    <lineage>
        <taxon>Eukaryota</taxon>
        <taxon>Metazoa</taxon>
        <taxon>Spiralia</taxon>
        <taxon>Lophotrochozoa</taxon>
        <taxon>Platyhelminthes</taxon>
        <taxon>Cestoda</taxon>
        <taxon>Eucestoda</taxon>
        <taxon>Diphyllobothriidea</taxon>
        <taxon>Diphyllobothriidae</taxon>
        <taxon>Schistocephalus</taxon>
    </lineage>
</organism>
<accession>A0A0X3NXM6</accession>
<dbReference type="InterPro" id="IPR056842">
    <property type="entry name" value="THADA-like_TPR_C"/>
</dbReference>
<dbReference type="GO" id="GO:0030488">
    <property type="term" value="P:tRNA methylation"/>
    <property type="evidence" value="ECO:0007669"/>
    <property type="project" value="TreeGrafter"/>
</dbReference>
<dbReference type="InterPro" id="IPR016024">
    <property type="entry name" value="ARM-type_fold"/>
</dbReference>
<dbReference type="SUPFAM" id="SSF48371">
    <property type="entry name" value="ARM repeat"/>
    <property type="match status" value="2"/>
</dbReference>
<dbReference type="Pfam" id="PF10350">
    <property type="entry name" value="DUF2428"/>
    <property type="match status" value="1"/>
</dbReference>
<feature type="domain" description="tRNA (32-2'-O)-methyltransferase regulator THADA-like C-terminal TPR repeats region" evidence="4">
    <location>
        <begin position="1174"/>
        <end position="1295"/>
    </location>
</feature>
<evidence type="ECO:0000259" key="3">
    <source>
        <dbReference type="Pfam" id="PF10350"/>
    </source>
</evidence>
<dbReference type="Pfam" id="PF25151">
    <property type="entry name" value="TPR_Trm732_C"/>
    <property type="match status" value="1"/>
</dbReference>
<evidence type="ECO:0000259" key="4">
    <source>
        <dbReference type="Pfam" id="PF25151"/>
    </source>
</evidence>
<comment type="similarity">
    <text evidence="1">Belongs to the THADA family.</text>
</comment>
<protein>
    <submittedName>
        <fullName evidence="5">Uncharacterized protein</fullName>
    </submittedName>
</protein>
<proteinExistence type="inferred from homology"/>
<dbReference type="InterPro" id="IPR019442">
    <property type="entry name" value="THADA/TRM732_DUF2428"/>
</dbReference>
<evidence type="ECO:0000256" key="2">
    <source>
        <dbReference type="ARBA" id="ARBA00022694"/>
    </source>
</evidence>
<dbReference type="InterPro" id="IPR051954">
    <property type="entry name" value="tRNA_methyltransferase_THADA"/>
</dbReference>
<reference evidence="5" key="1">
    <citation type="submission" date="2016-01" db="EMBL/GenBank/DDBJ databases">
        <title>Reference transcriptome for the parasite Schistocephalus solidus: insights into the molecular evolution of parasitism.</title>
        <authorList>
            <person name="Hebert F.O."/>
            <person name="Grambauer S."/>
            <person name="Barber I."/>
            <person name="Landry C.R."/>
            <person name="Aubin-Horth N."/>
        </authorList>
    </citation>
    <scope>NUCLEOTIDE SEQUENCE</scope>
</reference>
<dbReference type="EMBL" id="GEEE01020928">
    <property type="protein sequence ID" value="JAP42297.1"/>
    <property type="molecule type" value="Transcribed_RNA"/>
</dbReference>
<dbReference type="InterPro" id="IPR011989">
    <property type="entry name" value="ARM-like"/>
</dbReference>
<dbReference type="PANTHER" id="PTHR14387">
    <property type="entry name" value="THADA/DEATH RECEPTOR INTERACTING PROTEIN"/>
    <property type="match status" value="1"/>
</dbReference>
<dbReference type="PANTHER" id="PTHR14387:SF0">
    <property type="entry name" value="DUF2428 DOMAIN-CONTAINING PROTEIN"/>
    <property type="match status" value="1"/>
</dbReference>
<sequence length="1840" mass="201726">MPFCPYLISSSPNQMCSTVCRRYCGLCFIVASLKWDIPAPFDIFLSMAAQGACESASTIVSSLESLPLSNPAFRLGILGGIVEARNHPILPNTLKANVCQPEVRPALLRSLEQFLCHASTPSITTEAIALLTKLLESTSANGQDKFSEAEAEMLKSSLLCALTHCDDSEQFVINLVSRLFDTIFALVFDNGRVLNTLSHWLLTSVVQEAVLGSPYCLHEAVILTKGALRLLKCLLKYVNLTWLLEKSPHLMTSLILAFAWNYTAAYAGDLVNCILSRCPPFTFVAPLEAFLLHGELDCPLSQQLRHLDETSVDVVTKLRIHNFLIHCAKPSLICMPSEGSDRTFGEIVAIKLAKLLIETSPSTRESLVECRLMVWSAFLPLLPPPAITRLFSEYAEVVLIGLSHSNDLIRAKACAAVCAITSHLPSLHLSCDTPLPLRQLVFTGLVSLLSSPDPTARNTVIHGFVEMSQCVRNRCAALKDHNKGTLHGPAKGFRVAGYPDVQRRFFDLKPVMGIKSPAAVDLCQLEDLDDLLYFASLLWFRCTSDSHTSFIFPGQPPAVDGCVEGDMSTCITELLSTPLFPPGMPYQRQKTLITLLRHMFDLLYFWQPSQQQRPTASAKSIKKVGFEPSTSKNLQERLNQLLSERDFPSPRELSTWLQLIASLPNVNTEVQAEILSIFDSHWPRDVNLLSSFMTDKLVALAECWCDFHVTEAYSAGSILFQWLVTSQPSAPVILGVLLRKIQTLSASIPILIENPNPKESSRIMRCILDFPGHGFLTAINAICSWVGQTLPLKKFPHCLTVDPAVRNEFSARLHPLQQDLLSQDSHLVHDCIHLSNACLALMGCSPFFVDLNSAVDPTLPADAGASSFEVLGRTILTFASKASPKSVWMDSSTTPGLNRQFESRGNEKVLTAIQLLPEYQHILSWAWKTLKLTADVLVTWLYLRVCAFLTSAVDDASSDPTNTLDAGAHRILRLIGNQLIHILIVCRHKGTVESVYQSLQQYLTVTAKLNCFLQSCASNEKTTLLTVARAVMANLIRPEQVIDVCLAALSDCKFSVTRRAAGLWPASKAALLAELTASPVEHPLLARWLSSILTLAVGGAERKEVDATWDSENDPPRALALHLLRGVFGDARLGPCAFTVVPVVSGVAVDDLLTFLTCRVALPGFAAPQWTISNGSLQLFAIIVMRLVGSSYSRPPPSILEVFGRYPALFDTFVAALEEVSSRTTPSCLSSTAKLLVPLLGLLSHLSSSPPSVFPANRQAAMRNAVLPLLGHPVAKIRRLAADVLITFLSPSSCPPLGPLRLLRVTSSTGRQGELNCDSSSCPPSASNSLANMCSGDLALLCAWLKKSPTQLSAVHRAGLFDWSSALSLLRQWSSERSVTGGRRCLWLLAAQLAQLMRQVFTLAPPEPSISDQMTRFCKSLLTDANYPLGFVCQPLFTEFHMAFVELCQSVDSLAIDGGRAVSLRSLIGPIGEQCGDTLGTHLLTCGSQVRFNSVEALLQDCSFSYAFFSSLIETWAHDILEHAQHQQTLNAEQAVHLLELLSSDCPILTGSGQLTKTQREALLADVLVCVASCINVCKNTGRYFAWWVASLEQCLSASAPVRMRITAADAIMVWLVNEDVSDGSRSLQKIRLLTTEERARLLRLLFLALMDESPVVRSTIGSAIACLHLDRKAPYPLCPVVAMHTLLYQLLPTLLAEESGQSVVAAVDWICGLWFLLLEGLRSKLNLERKLRSMIILYEPDELNPFLDHQLVFSLLASTLDYYLSSVTTAVPVAAINRLLSFVPRDTQSPSAGSLSLAAFATEARSSALFYFAFSERLLTTFSEKWLVSTSISAPTNSR</sequence>
<evidence type="ECO:0000313" key="5">
    <source>
        <dbReference type="EMBL" id="JAP42297.1"/>
    </source>
</evidence>
<evidence type="ECO:0000256" key="1">
    <source>
        <dbReference type="ARBA" id="ARBA00010409"/>
    </source>
</evidence>
<gene>
    <name evidence="5" type="ORF">TR165189</name>
</gene>
<feature type="domain" description="DUF2428" evidence="3">
    <location>
        <begin position="914"/>
        <end position="1139"/>
    </location>
</feature>
<dbReference type="GO" id="GO:0005829">
    <property type="term" value="C:cytosol"/>
    <property type="evidence" value="ECO:0007669"/>
    <property type="project" value="TreeGrafter"/>
</dbReference>
<keyword evidence="2" id="KW-0819">tRNA processing</keyword>
<dbReference type="Gene3D" id="1.25.10.10">
    <property type="entry name" value="Leucine-rich Repeat Variant"/>
    <property type="match status" value="1"/>
</dbReference>